<gene>
    <name evidence="1" type="ORF">V8247_03165</name>
</gene>
<organism evidence="1 2">
    <name type="scientific">Candidatus Dehalogenimonas loeffleri</name>
    <dbReference type="NCBI Taxonomy" id="3127115"/>
    <lineage>
        <taxon>Bacteria</taxon>
        <taxon>Bacillati</taxon>
        <taxon>Chloroflexota</taxon>
        <taxon>Dehalococcoidia</taxon>
        <taxon>Dehalococcoidales</taxon>
        <taxon>Dehalococcoidaceae</taxon>
        <taxon>Dehalogenimonas</taxon>
    </lineage>
</organism>
<name>A0ABZ2JA42_9CHLR</name>
<dbReference type="SUPFAM" id="SSF50998">
    <property type="entry name" value="Quinoprotein alcohol dehydrogenase-like"/>
    <property type="match status" value="1"/>
</dbReference>
<dbReference type="EMBL" id="CP146612">
    <property type="protein sequence ID" value="WWX25981.1"/>
    <property type="molecule type" value="Genomic_DNA"/>
</dbReference>
<evidence type="ECO:0000313" key="2">
    <source>
        <dbReference type="Proteomes" id="UP001375370"/>
    </source>
</evidence>
<accession>A0ABZ2JA42</accession>
<dbReference type="Proteomes" id="UP001375370">
    <property type="component" value="Chromosome"/>
</dbReference>
<dbReference type="RefSeq" id="WP_338738688.1">
    <property type="nucleotide sequence ID" value="NZ_CP146612.1"/>
</dbReference>
<sequence length="350" mass="38058">MNKLLKWPLIFLGSLAVIFVVANVVSVIESRFWVKAKDCNATAFEIAGPASPVWQNSRGWAFDGDHLWIMAANASQVIKVNPATGATAGVVMLPSKPVDLSFDGTHIWVSSERYYYVIDIISSVFVELPAADEKGRQLKSAVGNLIFDGQYFWSGTFGVSRICRDTGEFLAWNISGGAGTVGIYDGQFLWGISQSGLLQVDPSAGSVVAEHALDIGGPLYYDGDAIWGIVVEGGVPNEYGGIHYTDDNFTTFLVKTNISQPAFPYISAKYELGAVRIKDITFAGGLTWLISDTGKVITFDPLSRQITESRQVFNRMMGDFSLVTDGIIVFALDYSSGTLVSLADWPAFVR</sequence>
<proteinExistence type="predicted"/>
<keyword evidence="2" id="KW-1185">Reference proteome</keyword>
<evidence type="ECO:0000313" key="1">
    <source>
        <dbReference type="EMBL" id="WWX25981.1"/>
    </source>
</evidence>
<reference evidence="1 2" key="1">
    <citation type="submission" date="2024-03" db="EMBL/GenBank/DDBJ databases">
        <title>A Dehalogenimonas Isolated from Estuarine Sediments Dihaloeliminates Chlorinated Alkanes.</title>
        <authorList>
            <person name="Yang Y."/>
            <person name="Wang H."/>
        </authorList>
    </citation>
    <scope>NUCLEOTIDE SEQUENCE [LARGE SCALE GENOMIC DNA]</scope>
    <source>
        <strain evidence="1 2">W</strain>
    </source>
</reference>
<evidence type="ECO:0008006" key="3">
    <source>
        <dbReference type="Google" id="ProtNLM"/>
    </source>
</evidence>
<dbReference type="InterPro" id="IPR011047">
    <property type="entry name" value="Quinoprotein_ADH-like_sf"/>
</dbReference>
<protein>
    <recommendedName>
        <fullName evidence="3">WD40 repeat domain-containing protein</fullName>
    </recommendedName>
</protein>